<reference evidence="7" key="1">
    <citation type="submission" date="2016-09" db="EMBL/GenBank/DDBJ databases">
        <authorList>
            <person name="Varghese N."/>
            <person name="Submissions S."/>
        </authorList>
    </citation>
    <scope>NUCLEOTIDE SEQUENCE [LARGE SCALE GENOMIC DNA]</scope>
    <source>
        <strain evidence="7">JS23</strain>
    </source>
</reference>
<accession>A0A1H2PUR8</accession>
<dbReference type="PANTHER" id="PTHR30006:SF3">
    <property type="entry name" value="THIAMINE-BINDING PERIPLASMIC PROTEIN"/>
    <property type="match status" value="1"/>
</dbReference>
<keyword evidence="5" id="KW-0574">Periplasm</keyword>
<evidence type="ECO:0000313" key="6">
    <source>
        <dbReference type="EMBL" id="SDV50591.1"/>
    </source>
</evidence>
<evidence type="ECO:0000256" key="1">
    <source>
        <dbReference type="ARBA" id="ARBA00004418"/>
    </source>
</evidence>
<evidence type="ECO:0000256" key="4">
    <source>
        <dbReference type="ARBA" id="ARBA00022729"/>
    </source>
</evidence>
<dbReference type="InterPro" id="IPR006059">
    <property type="entry name" value="SBP"/>
</dbReference>
<name>A0A1H2PUR8_9BURK</name>
<comment type="subcellular location">
    <subcellularLocation>
        <location evidence="1">Periplasm</location>
    </subcellularLocation>
</comment>
<dbReference type="EMBL" id="FNLO01000012">
    <property type="protein sequence ID" value="SDV50591.1"/>
    <property type="molecule type" value="Genomic_DNA"/>
</dbReference>
<comment type="similarity">
    <text evidence="2">Belongs to the bacterial solute-binding protein 1 family.</text>
</comment>
<dbReference type="PROSITE" id="PS51318">
    <property type="entry name" value="TAT"/>
    <property type="match status" value="1"/>
</dbReference>
<dbReference type="CDD" id="cd13589">
    <property type="entry name" value="PBP2_polyamine_RpCGA009"/>
    <property type="match status" value="1"/>
</dbReference>
<dbReference type="GO" id="GO:0030976">
    <property type="term" value="F:thiamine pyrophosphate binding"/>
    <property type="evidence" value="ECO:0007669"/>
    <property type="project" value="TreeGrafter"/>
</dbReference>
<keyword evidence="4" id="KW-0732">Signal</keyword>
<dbReference type="Gene3D" id="3.40.190.10">
    <property type="entry name" value="Periplasmic binding protein-like II"/>
    <property type="match status" value="2"/>
</dbReference>
<sequence length="365" mass="40359">MKKQAEVSDVLHAGRRRALKTVTAGAAAVAFPFVWTPSRAASKRIVVRDDGGIYSKAYGAVYYRPFTEKTGIQVVSAQANAEPTAQIKSMVETGAYTWDMAKISQPAVLTLTAGPKQYLEKHGLGADPTIAKIPKQYMSDYAVGTNVYTTVLAYRTDAFKGRKAPTSWADMWNVKDFPGRRGLRKFPFDTVEEALLASGVPVSQVYPCNLDKAFASLDKIAKHVDVWWTTGAQVEQMLASGEVDMIATWVSRAQSAIANGAPVQIVWDQNIWSCDNWAILKGTPNADACREFIKFASDPKRQAALMEYFPAGLTQPEAFNYVKPEQAKSSPSFPANMKTALHIDPKYWLDNQSVALERFNRWVLS</sequence>
<dbReference type="Proteomes" id="UP000243719">
    <property type="component" value="Unassembled WGS sequence"/>
</dbReference>
<dbReference type="SUPFAM" id="SSF53850">
    <property type="entry name" value="Periplasmic binding protein-like II"/>
    <property type="match status" value="1"/>
</dbReference>
<dbReference type="GO" id="GO:0015888">
    <property type="term" value="P:thiamine transport"/>
    <property type="evidence" value="ECO:0007669"/>
    <property type="project" value="TreeGrafter"/>
</dbReference>
<dbReference type="PANTHER" id="PTHR30006">
    <property type="entry name" value="THIAMINE-BINDING PERIPLASMIC PROTEIN-RELATED"/>
    <property type="match status" value="1"/>
</dbReference>
<dbReference type="OrthoDB" id="8874923at2"/>
<gene>
    <name evidence="6" type="ORF">SAMN05216551_112110</name>
</gene>
<evidence type="ECO:0000256" key="3">
    <source>
        <dbReference type="ARBA" id="ARBA00022448"/>
    </source>
</evidence>
<dbReference type="RefSeq" id="WP_091911674.1">
    <property type="nucleotide sequence ID" value="NZ_FNLO01000012.1"/>
</dbReference>
<dbReference type="AlphaFoldDB" id="A0A1H2PUR8"/>
<keyword evidence="3" id="KW-0813">Transport</keyword>
<evidence type="ECO:0000256" key="2">
    <source>
        <dbReference type="ARBA" id="ARBA00008520"/>
    </source>
</evidence>
<dbReference type="GO" id="GO:0030288">
    <property type="term" value="C:outer membrane-bounded periplasmic space"/>
    <property type="evidence" value="ECO:0007669"/>
    <property type="project" value="TreeGrafter"/>
</dbReference>
<dbReference type="Pfam" id="PF13416">
    <property type="entry name" value="SBP_bac_8"/>
    <property type="match status" value="1"/>
</dbReference>
<evidence type="ECO:0000313" key="7">
    <source>
        <dbReference type="Proteomes" id="UP000243719"/>
    </source>
</evidence>
<dbReference type="InterPro" id="IPR006311">
    <property type="entry name" value="TAT_signal"/>
</dbReference>
<protein>
    <submittedName>
        <fullName evidence="6">Putative spermidine/putrescine transport system substrate-binding protein</fullName>
    </submittedName>
</protein>
<evidence type="ECO:0000256" key="5">
    <source>
        <dbReference type="ARBA" id="ARBA00022764"/>
    </source>
</evidence>
<keyword evidence="7" id="KW-1185">Reference proteome</keyword>
<dbReference type="GO" id="GO:0030975">
    <property type="term" value="F:thiamine binding"/>
    <property type="evidence" value="ECO:0007669"/>
    <property type="project" value="TreeGrafter"/>
</dbReference>
<organism evidence="6 7">
    <name type="scientific">Chitinasiproducens palmae</name>
    <dbReference type="NCBI Taxonomy" id="1770053"/>
    <lineage>
        <taxon>Bacteria</taxon>
        <taxon>Pseudomonadati</taxon>
        <taxon>Pseudomonadota</taxon>
        <taxon>Betaproteobacteria</taxon>
        <taxon>Burkholderiales</taxon>
        <taxon>Burkholderiaceae</taxon>
        <taxon>Chitinasiproducens</taxon>
    </lineage>
</organism>
<dbReference type="STRING" id="1770053.SAMN05216551_112110"/>
<proteinExistence type="inferred from homology"/>